<evidence type="ECO:0000313" key="2">
    <source>
        <dbReference type="Proteomes" id="UP000271098"/>
    </source>
</evidence>
<reference evidence="3" key="1">
    <citation type="submission" date="2016-06" db="UniProtKB">
        <authorList>
            <consortium name="WormBaseParasite"/>
        </authorList>
    </citation>
    <scope>IDENTIFICATION</scope>
</reference>
<gene>
    <name evidence="1" type="ORF">GPUH_LOCUS214</name>
</gene>
<reference evidence="1 2" key="2">
    <citation type="submission" date="2018-11" db="EMBL/GenBank/DDBJ databases">
        <authorList>
            <consortium name="Pathogen Informatics"/>
        </authorList>
    </citation>
    <scope>NUCLEOTIDE SEQUENCE [LARGE SCALE GENOMIC DNA]</scope>
</reference>
<dbReference type="EMBL" id="UYRT01000160">
    <property type="protein sequence ID" value="VDK27625.1"/>
    <property type="molecule type" value="Genomic_DNA"/>
</dbReference>
<accession>A0A183CUS3</accession>
<proteinExistence type="predicted"/>
<sequence length="66" mass="7206">MDEAAKGADVPRTNFGTFVTTFGKTILGALNAAFDDDNSGQQLQLLLPDFSDFRLLELLEQGSVRE</sequence>
<evidence type="ECO:0000313" key="3">
    <source>
        <dbReference type="WBParaSite" id="GPUH_0000021301-mRNA-1"/>
    </source>
</evidence>
<name>A0A183CUS3_9BILA</name>
<protein>
    <submittedName>
        <fullName evidence="3">FAS1 domain-containing protein</fullName>
    </submittedName>
</protein>
<keyword evidence="2" id="KW-1185">Reference proteome</keyword>
<dbReference type="AlphaFoldDB" id="A0A183CUS3"/>
<evidence type="ECO:0000313" key="1">
    <source>
        <dbReference type="EMBL" id="VDK27625.1"/>
    </source>
</evidence>
<organism evidence="3">
    <name type="scientific">Gongylonema pulchrum</name>
    <dbReference type="NCBI Taxonomy" id="637853"/>
    <lineage>
        <taxon>Eukaryota</taxon>
        <taxon>Metazoa</taxon>
        <taxon>Ecdysozoa</taxon>
        <taxon>Nematoda</taxon>
        <taxon>Chromadorea</taxon>
        <taxon>Rhabditida</taxon>
        <taxon>Spirurina</taxon>
        <taxon>Spiruromorpha</taxon>
        <taxon>Spiruroidea</taxon>
        <taxon>Gongylonematidae</taxon>
        <taxon>Gongylonema</taxon>
    </lineage>
</organism>
<dbReference type="WBParaSite" id="GPUH_0000021301-mRNA-1">
    <property type="protein sequence ID" value="GPUH_0000021301-mRNA-1"/>
    <property type="gene ID" value="GPUH_0000021301"/>
</dbReference>
<dbReference type="Proteomes" id="UP000271098">
    <property type="component" value="Unassembled WGS sequence"/>
</dbReference>